<dbReference type="FunFam" id="1.20.5.190:FF:000003">
    <property type="entry name" value="Calmodulin-binding transcription activator 2"/>
    <property type="match status" value="1"/>
</dbReference>
<dbReference type="SMART" id="SM00015">
    <property type="entry name" value="IQ"/>
    <property type="match status" value="2"/>
</dbReference>
<evidence type="ECO:0000256" key="10">
    <source>
        <dbReference type="ARBA" id="ARBA00023163"/>
    </source>
</evidence>
<evidence type="ECO:0000256" key="5">
    <source>
        <dbReference type="ARBA" id="ARBA00022860"/>
    </source>
</evidence>
<comment type="caution">
    <text evidence="12">The sequence shown here is derived from an EMBL/GenBank/DDBJ whole genome shotgun (WGS) entry which is preliminary data.</text>
</comment>
<dbReference type="PANTHER" id="PTHR23335">
    <property type="entry name" value="CALMODULIN-BINDING TRANSCRIPTION ACTIVATOR CAMTA"/>
    <property type="match status" value="1"/>
</dbReference>
<evidence type="ECO:0000256" key="9">
    <source>
        <dbReference type="ARBA" id="ARBA00023159"/>
    </source>
</evidence>
<evidence type="ECO:0000256" key="7">
    <source>
        <dbReference type="ARBA" id="ARBA00023043"/>
    </source>
</evidence>
<accession>A0AAE1VSN1</accession>
<dbReference type="GO" id="GO:0005516">
    <property type="term" value="F:calmodulin binding"/>
    <property type="evidence" value="ECO:0007669"/>
    <property type="project" value="UniProtKB-KW"/>
</dbReference>
<dbReference type="InterPro" id="IPR027417">
    <property type="entry name" value="P-loop_NTPase"/>
</dbReference>
<dbReference type="PANTHER" id="PTHR23335:SF29">
    <property type="entry name" value="CALMODULIN-BINDING TRANSCRIPTION ACTIVATOR 1"/>
    <property type="match status" value="1"/>
</dbReference>
<dbReference type="Gene3D" id="1.20.5.190">
    <property type="match status" value="1"/>
</dbReference>
<dbReference type="Proteomes" id="UP001291623">
    <property type="component" value="Unassembled WGS sequence"/>
</dbReference>
<evidence type="ECO:0000256" key="4">
    <source>
        <dbReference type="ARBA" id="ARBA00022837"/>
    </source>
</evidence>
<dbReference type="GO" id="GO:0005634">
    <property type="term" value="C:nucleus"/>
    <property type="evidence" value="ECO:0007669"/>
    <property type="project" value="UniProtKB-SubCell"/>
</dbReference>
<sequence length="812" mass="91264">MVAGGVVVLLVYNDGGLLVTTGGCDGRSVDYTSVPRRDGDGNCANGSFTSGFQSTMDLGSWQEVFEHCTRETPMQFHEQPVNQSWITDSSYDFGNNSLDENSLPSNLHNVRGPLYLSLDEQEEQLLQMNLQNLNSHLGSILKEEGLNKVDSFSHWAVKELEDVEELLVQPNNRISWSVIDNDGSCIPSELQLDSDTLNPSLSQVQLFSIIDFSPNCAYSASETKCEVFLFKAFTLLNELKDRLLIPNCSLCTTPNKVLITGKFLKTEREVAECKWSCLFGELEVVAEFGPSQGFDAADMLINEMHLLERFESSLSLSLADSHDSSENPMAANEKEGTINKIMCLLEEENQQMVERASAFDMSQPRVMEDLLLENQLKERFYAWLVHQVTGNGKRQTVLDDKGQGVLHVAAALGYGWALKPILASGIKQLTIELFLSYREKTVVNLVSLGSSPGALTDPSAEFPLGRTPADLASANGHKGISGFLAESSLTTHLRHLLCTFAQGFAGCVWNDTQATARIHQIFRVQSFQRKQIIEHSNNELSSDEHALSIQKKLLPCDLEVTGSSRGNSLLQKCKACMLGQNNGVDHATALHIQKKFHGWKKRKEFLLIRQRIVKIQALVRGHQVRKKYKPIIWSVGILEKVILRWRRKGSGLRGFRSEEVMNIRSSLDQPLLEDDYAFLKEGRKQTEVRMQKALARVKSMAQYPEARAQYRRLLTTAEGLREAKDKPYVRKEMERKCRAIFSWLLLLSAFTEGEPWSKWRGSSRENNLLQKCEPDGSTGIPKSSEDTSCHEENLFDVEDLLDDDTFMSIAFE</sequence>
<gene>
    <name evidence="12" type="ORF">RND71_005748</name>
</gene>
<keyword evidence="11" id="KW-0539">Nucleus</keyword>
<comment type="similarity">
    <text evidence="2">Belongs to the CAMTA family.</text>
</comment>
<dbReference type="PROSITE" id="PS50096">
    <property type="entry name" value="IQ"/>
    <property type="match status" value="1"/>
</dbReference>
<dbReference type="GO" id="GO:0003712">
    <property type="term" value="F:transcription coregulator activity"/>
    <property type="evidence" value="ECO:0007669"/>
    <property type="project" value="TreeGrafter"/>
</dbReference>
<comment type="subcellular location">
    <subcellularLocation>
        <location evidence="1">Nucleus</location>
    </subcellularLocation>
</comment>
<evidence type="ECO:0000256" key="11">
    <source>
        <dbReference type="ARBA" id="ARBA00023242"/>
    </source>
</evidence>
<keyword evidence="7" id="KW-0040">ANK repeat</keyword>
<evidence type="ECO:0000256" key="8">
    <source>
        <dbReference type="ARBA" id="ARBA00023125"/>
    </source>
</evidence>
<dbReference type="GO" id="GO:0003690">
    <property type="term" value="F:double-stranded DNA binding"/>
    <property type="evidence" value="ECO:0007669"/>
    <property type="project" value="TreeGrafter"/>
</dbReference>
<keyword evidence="9" id="KW-0010">Activator</keyword>
<name>A0AAE1VSN1_9SOLA</name>
<dbReference type="GO" id="GO:0006357">
    <property type="term" value="P:regulation of transcription by RNA polymerase II"/>
    <property type="evidence" value="ECO:0007669"/>
    <property type="project" value="TreeGrafter"/>
</dbReference>
<evidence type="ECO:0000256" key="1">
    <source>
        <dbReference type="ARBA" id="ARBA00004123"/>
    </source>
</evidence>
<protein>
    <submittedName>
        <fullName evidence="12">Uncharacterized protein</fullName>
    </submittedName>
</protein>
<keyword evidence="3" id="KW-0677">Repeat</keyword>
<keyword evidence="6" id="KW-0805">Transcription regulation</keyword>
<evidence type="ECO:0000256" key="2">
    <source>
        <dbReference type="ARBA" id="ARBA00008267"/>
    </source>
</evidence>
<evidence type="ECO:0000313" key="13">
    <source>
        <dbReference type="Proteomes" id="UP001291623"/>
    </source>
</evidence>
<evidence type="ECO:0000256" key="3">
    <source>
        <dbReference type="ARBA" id="ARBA00022737"/>
    </source>
</evidence>
<dbReference type="SUPFAM" id="SSF52540">
    <property type="entry name" value="P-loop containing nucleoside triphosphate hydrolases"/>
    <property type="match status" value="1"/>
</dbReference>
<keyword evidence="10" id="KW-0804">Transcription</keyword>
<keyword evidence="5" id="KW-0112">Calmodulin-binding</keyword>
<keyword evidence="13" id="KW-1185">Reference proteome</keyword>
<evidence type="ECO:0000313" key="12">
    <source>
        <dbReference type="EMBL" id="KAK4375071.1"/>
    </source>
</evidence>
<evidence type="ECO:0000256" key="6">
    <source>
        <dbReference type="ARBA" id="ARBA00023015"/>
    </source>
</evidence>
<dbReference type="AlphaFoldDB" id="A0AAE1VSN1"/>
<proteinExistence type="inferred from homology"/>
<dbReference type="InterPro" id="IPR000048">
    <property type="entry name" value="IQ_motif_EF-hand-BS"/>
</dbReference>
<reference evidence="12" key="1">
    <citation type="submission" date="2023-12" db="EMBL/GenBank/DDBJ databases">
        <title>Genome assembly of Anisodus tanguticus.</title>
        <authorList>
            <person name="Wang Y.-J."/>
        </authorList>
    </citation>
    <scope>NUCLEOTIDE SEQUENCE</scope>
    <source>
        <strain evidence="12">KB-2021</strain>
        <tissue evidence="12">Leaf</tissue>
    </source>
</reference>
<dbReference type="Pfam" id="PF00612">
    <property type="entry name" value="IQ"/>
    <property type="match status" value="1"/>
</dbReference>
<keyword evidence="8" id="KW-0238">DNA-binding</keyword>
<keyword evidence="4" id="KW-0106">Calcium</keyword>
<dbReference type="EMBL" id="JAVYJV010000003">
    <property type="protein sequence ID" value="KAK4375071.1"/>
    <property type="molecule type" value="Genomic_DNA"/>
</dbReference>
<organism evidence="12 13">
    <name type="scientific">Anisodus tanguticus</name>
    <dbReference type="NCBI Taxonomy" id="243964"/>
    <lineage>
        <taxon>Eukaryota</taxon>
        <taxon>Viridiplantae</taxon>
        <taxon>Streptophyta</taxon>
        <taxon>Embryophyta</taxon>
        <taxon>Tracheophyta</taxon>
        <taxon>Spermatophyta</taxon>
        <taxon>Magnoliopsida</taxon>
        <taxon>eudicotyledons</taxon>
        <taxon>Gunneridae</taxon>
        <taxon>Pentapetalae</taxon>
        <taxon>asterids</taxon>
        <taxon>lamiids</taxon>
        <taxon>Solanales</taxon>
        <taxon>Solanaceae</taxon>
        <taxon>Solanoideae</taxon>
        <taxon>Hyoscyameae</taxon>
        <taxon>Anisodus</taxon>
    </lineage>
</organism>